<protein>
    <submittedName>
        <fullName evidence="2">DUF5803 family protein</fullName>
    </submittedName>
</protein>
<keyword evidence="1" id="KW-1133">Transmembrane helix</keyword>
<proteinExistence type="predicted"/>
<dbReference type="AlphaFoldDB" id="A0AAV3UCI1"/>
<keyword evidence="1" id="KW-0812">Transmembrane</keyword>
<keyword evidence="1" id="KW-0472">Membrane</keyword>
<dbReference type="InterPro" id="IPR043826">
    <property type="entry name" value="DUF5803"/>
</dbReference>
<sequence length="256" mass="28456">MNRRLVLAFGLFALLAISAGCTSIFGSGSISDDQLGKEASYDWNTEQNVTYNVTSDQYRAIYEMDGKTTLEIHQEEALGERAPVEISSVQFQYPNGTVAGHEQIRVKKTKEQTIITPPQGEGKLAYTAPRQGKTFAVPTHLNDQTYEVIIPKGMRVDMFLLSDVRPGSYSTEIQDGRVHVIWDQPVDADNISVRYYLARDKFLFGGVVGIALVAGLVGLAYFRLQIRELERKREEMGLNTDITDDDFGGGPPPGMR</sequence>
<comment type="caution">
    <text evidence="2">The sequence shown here is derived from an EMBL/GenBank/DDBJ whole genome shotgun (WGS) entry which is preliminary data.</text>
</comment>
<name>A0AAV3UCI1_9EURY</name>
<evidence type="ECO:0000256" key="1">
    <source>
        <dbReference type="SAM" id="Phobius"/>
    </source>
</evidence>
<organism evidence="2 3">
    <name type="scientific">Haladaptatus pallidirubidus</name>
    <dbReference type="NCBI Taxonomy" id="1008152"/>
    <lineage>
        <taxon>Archaea</taxon>
        <taxon>Methanobacteriati</taxon>
        <taxon>Methanobacteriota</taxon>
        <taxon>Stenosarchaea group</taxon>
        <taxon>Halobacteria</taxon>
        <taxon>Halobacteriales</taxon>
        <taxon>Haladaptataceae</taxon>
        <taxon>Haladaptatus</taxon>
    </lineage>
</organism>
<dbReference type="PROSITE" id="PS51257">
    <property type="entry name" value="PROKAR_LIPOPROTEIN"/>
    <property type="match status" value="1"/>
</dbReference>
<dbReference type="Proteomes" id="UP001501729">
    <property type="component" value="Unassembled WGS sequence"/>
</dbReference>
<dbReference type="GeneID" id="68615219"/>
<reference evidence="2 3" key="1">
    <citation type="journal article" date="2019" name="Int. J. Syst. Evol. Microbiol.">
        <title>The Global Catalogue of Microorganisms (GCM) 10K type strain sequencing project: providing services to taxonomists for standard genome sequencing and annotation.</title>
        <authorList>
            <consortium name="The Broad Institute Genomics Platform"/>
            <consortium name="The Broad Institute Genome Sequencing Center for Infectious Disease"/>
            <person name="Wu L."/>
            <person name="Ma J."/>
        </authorList>
    </citation>
    <scope>NUCLEOTIDE SEQUENCE [LARGE SCALE GENOMIC DNA]</scope>
    <source>
        <strain evidence="2 3">JCM 17504</strain>
    </source>
</reference>
<evidence type="ECO:0000313" key="2">
    <source>
        <dbReference type="EMBL" id="GAA5042204.1"/>
    </source>
</evidence>
<keyword evidence="3" id="KW-1185">Reference proteome</keyword>
<dbReference type="EMBL" id="BAABKX010000001">
    <property type="protein sequence ID" value="GAA5042204.1"/>
    <property type="molecule type" value="Genomic_DNA"/>
</dbReference>
<accession>A0AAV3UCI1</accession>
<evidence type="ECO:0000313" key="3">
    <source>
        <dbReference type="Proteomes" id="UP001501729"/>
    </source>
</evidence>
<dbReference type="RefSeq" id="WP_227775331.1">
    <property type="nucleotide sequence ID" value="NZ_BAABKX010000001.1"/>
</dbReference>
<dbReference type="Pfam" id="PF19119">
    <property type="entry name" value="DUF5803"/>
    <property type="match status" value="1"/>
</dbReference>
<gene>
    <name evidence="2" type="ORF">GCM10025751_05310</name>
</gene>
<feature type="transmembrane region" description="Helical" evidence="1">
    <location>
        <begin position="202"/>
        <end position="224"/>
    </location>
</feature>